<gene>
    <name evidence="2" type="ORF">SISNIDRAFT_395934</name>
</gene>
<dbReference type="GO" id="GO:0005524">
    <property type="term" value="F:ATP binding"/>
    <property type="evidence" value="ECO:0007669"/>
    <property type="project" value="InterPro"/>
</dbReference>
<feature type="domain" description="Protein kinase" evidence="1">
    <location>
        <begin position="1"/>
        <end position="129"/>
    </location>
</feature>
<evidence type="ECO:0000259" key="1">
    <source>
        <dbReference type="PROSITE" id="PS50011"/>
    </source>
</evidence>
<dbReference type="GO" id="GO:0004674">
    <property type="term" value="F:protein serine/threonine kinase activity"/>
    <property type="evidence" value="ECO:0007669"/>
    <property type="project" value="TreeGrafter"/>
</dbReference>
<dbReference type="InterPro" id="IPR000719">
    <property type="entry name" value="Prot_kinase_dom"/>
</dbReference>
<sequence length="129" mass="14257">SETLFSLVSPWMSHGTIGEYVHKYPDVDRMSLMIDVAEGIAYLHSKGIVHGDLKGGNVLITDQKRAVLADFGLSRLENLDTVFNNSSAQSTTTHNLRGTVRYMAPELLRDETPTPTQAADMWAFGCLML</sequence>
<dbReference type="InterPro" id="IPR011009">
    <property type="entry name" value="Kinase-like_dom_sf"/>
</dbReference>
<protein>
    <submittedName>
        <fullName evidence="2">Kinase-like protein</fullName>
    </submittedName>
</protein>
<dbReference type="SUPFAM" id="SSF56112">
    <property type="entry name" value="Protein kinase-like (PK-like)"/>
    <property type="match status" value="1"/>
</dbReference>
<feature type="non-terminal residue" evidence="2">
    <location>
        <position position="129"/>
    </location>
</feature>
<accession>A0A164NNZ8</accession>
<dbReference type="PANTHER" id="PTHR44329:SF214">
    <property type="entry name" value="PROTEIN KINASE DOMAIN-CONTAINING PROTEIN"/>
    <property type="match status" value="1"/>
</dbReference>
<dbReference type="PROSITE" id="PS00108">
    <property type="entry name" value="PROTEIN_KINASE_ST"/>
    <property type="match status" value="1"/>
</dbReference>
<dbReference type="PANTHER" id="PTHR44329">
    <property type="entry name" value="SERINE/THREONINE-PROTEIN KINASE TNNI3K-RELATED"/>
    <property type="match status" value="1"/>
</dbReference>
<keyword evidence="2" id="KW-0808">Transferase</keyword>
<dbReference type="InterPro" id="IPR051681">
    <property type="entry name" value="Ser/Thr_Kinases-Pseudokinases"/>
</dbReference>
<evidence type="ECO:0000313" key="2">
    <source>
        <dbReference type="EMBL" id="KZS87891.1"/>
    </source>
</evidence>
<dbReference type="PROSITE" id="PS50011">
    <property type="entry name" value="PROTEIN_KINASE_DOM"/>
    <property type="match status" value="1"/>
</dbReference>
<feature type="non-terminal residue" evidence="2">
    <location>
        <position position="1"/>
    </location>
</feature>
<dbReference type="Pfam" id="PF00069">
    <property type="entry name" value="Pkinase"/>
    <property type="match status" value="1"/>
</dbReference>
<organism evidence="2 3">
    <name type="scientific">Sistotremastrum niveocremeum HHB9708</name>
    <dbReference type="NCBI Taxonomy" id="1314777"/>
    <lineage>
        <taxon>Eukaryota</taxon>
        <taxon>Fungi</taxon>
        <taxon>Dikarya</taxon>
        <taxon>Basidiomycota</taxon>
        <taxon>Agaricomycotina</taxon>
        <taxon>Agaricomycetes</taxon>
        <taxon>Sistotremastrales</taxon>
        <taxon>Sistotremastraceae</taxon>
        <taxon>Sertulicium</taxon>
        <taxon>Sertulicium niveocremeum</taxon>
    </lineage>
</organism>
<evidence type="ECO:0000313" key="3">
    <source>
        <dbReference type="Proteomes" id="UP000076722"/>
    </source>
</evidence>
<proteinExistence type="predicted"/>
<name>A0A164NNZ8_9AGAM</name>
<dbReference type="Proteomes" id="UP000076722">
    <property type="component" value="Unassembled WGS sequence"/>
</dbReference>
<keyword evidence="3" id="KW-1185">Reference proteome</keyword>
<dbReference type="STRING" id="1314777.A0A164NNZ8"/>
<reference evidence="2 3" key="1">
    <citation type="journal article" date="2016" name="Mol. Biol. Evol.">
        <title>Comparative Genomics of Early-Diverging Mushroom-Forming Fungi Provides Insights into the Origins of Lignocellulose Decay Capabilities.</title>
        <authorList>
            <person name="Nagy L.G."/>
            <person name="Riley R."/>
            <person name="Tritt A."/>
            <person name="Adam C."/>
            <person name="Daum C."/>
            <person name="Floudas D."/>
            <person name="Sun H."/>
            <person name="Yadav J.S."/>
            <person name="Pangilinan J."/>
            <person name="Larsson K.H."/>
            <person name="Matsuura K."/>
            <person name="Barry K."/>
            <person name="Labutti K."/>
            <person name="Kuo R."/>
            <person name="Ohm R.A."/>
            <person name="Bhattacharya S.S."/>
            <person name="Shirouzu T."/>
            <person name="Yoshinaga Y."/>
            <person name="Martin F.M."/>
            <person name="Grigoriev I.V."/>
            <person name="Hibbett D.S."/>
        </authorList>
    </citation>
    <scope>NUCLEOTIDE SEQUENCE [LARGE SCALE GENOMIC DNA]</scope>
    <source>
        <strain evidence="2 3">HHB9708</strain>
    </source>
</reference>
<dbReference type="AlphaFoldDB" id="A0A164NNZ8"/>
<keyword evidence="2" id="KW-0418">Kinase</keyword>
<dbReference type="SMART" id="SM00220">
    <property type="entry name" value="S_TKc"/>
    <property type="match status" value="1"/>
</dbReference>
<dbReference type="InterPro" id="IPR008271">
    <property type="entry name" value="Ser/Thr_kinase_AS"/>
</dbReference>
<dbReference type="EMBL" id="KV419443">
    <property type="protein sequence ID" value="KZS87891.1"/>
    <property type="molecule type" value="Genomic_DNA"/>
</dbReference>
<dbReference type="Gene3D" id="1.10.510.10">
    <property type="entry name" value="Transferase(Phosphotransferase) domain 1"/>
    <property type="match status" value="1"/>
</dbReference>
<dbReference type="OrthoDB" id="3260955at2759"/>